<dbReference type="PROSITE" id="PS50871">
    <property type="entry name" value="C1Q"/>
    <property type="match status" value="1"/>
</dbReference>
<dbReference type="Gene3D" id="2.60.120.40">
    <property type="match status" value="1"/>
</dbReference>
<feature type="domain" description="C1q" evidence="5">
    <location>
        <begin position="66"/>
        <end position="204"/>
    </location>
</feature>
<dbReference type="PRINTS" id="PR00007">
    <property type="entry name" value="COMPLEMNTC1Q"/>
</dbReference>
<reference evidence="6 7" key="1">
    <citation type="submission" date="2021-05" db="EMBL/GenBank/DDBJ databases">
        <authorList>
            <person name="Zahm M."/>
            <person name="Klopp C."/>
            <person name="Cabau C."/>
            <person name="Kuhl H."/>
            <person name="Suciu R."/>
            <person name="Ciorpac M."/>
            <person name="Holostenco D."/>
            <person name="Gessner J."/>
            <person name="Wuertz S."/>
            <person name="Hohne C."/>
            <person name="Stock M."/>
            <person name="Gislard M."/>
            <person name="Lluch J."/>
            <person name="Milhes M."/>
            <person name="Lampietro C."/>
            <person name="Lopez Roques C."/>
            <person name="Donnadieu C."/>
            <person name="Du K."/>
            <person name="Schartl M."/>
            <person name="Guiguen Y."/>
        </authorList>
    </citation>
    <scope>NUCLEOTIDE SEQUENCE [LARGE SCALE GENOMIC DNA]</scope>
    <source>
        <strain evidence="6">Hh-F2</strain>
        <tissue evidence="6">Blood</tissue>
    </source>
</reference>
<dbReference type="PANTHER" id="PTHR22923:SF102">
    <property type="entry name" value="CEREBELLIN 13-RELATED"/>
    <property type="match status" value="1"/>
</dbReference>
<dbReference type="SUPFAM" id="SSF49842">
    <property type="entry name" value="TNF-like"/>
    <property type="match status" value="1"/>
</dbReference>
<sequence>MREIALQLLFLCCLSVGQAQHEEPQGTKNETEQQAYILHQDCFQQSIYRELGSLKNRVDQLEKERDALPKIAFSAALVESGSWIIGPFNTDTNLVYKKVFTNIGNCYNPSTGIFTVMVKGVYYFRFSAYNDGTPNTNAAMFKNSERIVSIWDTVGEDNEDSASNGAVLELQVGDSVYISLHAQRVVYDDINHYNTFSGFLLFAM</sequence>
<comment type="caution">
    <text evidence="6">The sequence shown here is derived from an EMBL/GenBank/DDBJ whole genome shotgun (WGS) entry which is preliminary data.</text>
</comment>
<dbReference type="Proteomes" id="UP001369086">
    <property type="component" value="Unassembled WGS sequence"/>
</dbReference>
<feature type="signal peptide" evidence="4">
    <location>
        <begin position="1"/>
        <end position="19"/>
    </location>
</feature>
<accession>A0ABR0YGJ2</accession>
<evidence type="ECO:0000256" key="3">
    <source>
        <dbReference type="ARBA" id="ARBA00022729"/>
    </source>
</evidence>
<comment type="subcellular location">
    <subcellularLocation>
        <location evidence="1">Secreted</location>
    </subcellularLocation>
</comment>
<protein>
    <submittedName>
        <fullName evidence="6">Complement C1q-like protein 3</fullName>
    </submittedName>
</protein>
<dbReference type="SMART" id="SM00110">
    <property type="entry name" value="C1Q"/>
    <property type="match status" value="1"/>
</dbReference>
<evidence type="ECO:0000256" key="1">
    <source>
        <dbReference type="ARBA" id="ARBA00004613"/>
    </source>
</evidence>
<evidence type="ECO:0000256" key="4">
    <source>
        <dbReference type="SAM" id="SignalP"/>
    </source>
</evidence>
<dbReference type="InterPro" id="IPR008983">
    <property type="entry name" value="Tumour_necrosis_fac-like_dom"/>
</dbReference>
<evidence type="ECO:0000259" key="5">
    <source>
        <dbReference type="PROSITE" id="PS50871"/>
    </source>
</evidence>
<evidence type="ECO:0000256" key="2">
    <source>
        <dbReference type="ARBA" id="ARBA00022525"/>
    </source>
</evidence>
<name>A0ABR0YGJ2_HUSHU</name>
<dbReference type="PANTHER" id="PTHR22923">
    <property type="entry name" value="CEREBELLIN-RELATED"/>
    <property type="match status" value="1"/>
</dbReference>
<evidence type="ECO:0000313" key="7">
    <source>
        <dbReference type="Proteomes" id="UP001369086"/>
    </source>
</evidence>
<dbReference type="EMBL" id="JAHFZB010000031">
    <property type="protein sequence ID" value="KAK6471556.1"/>
    <property type="molecule type" value="Genomic_DNA"/>
</dbReference>
<organism evidence="6 7">
    <name type="scientific">Huso huso</name>
    <name type="common">Beluga</name>
    <name type="synonym">Acipenser huso</name>
    <dbReference type="NCBI Taxonomy" id="61971"/>
    <lineage>
        <taxon>Eukaryota</taxon>
        <taxon>Metazoa</taxon>
        <taxon>Chordata</taxon>
        <taxon>Craniata</taxon>
        <taxon>Vertebrata</taxon>
        <taxon>Euteleostomi</taxon>
        <taxon>Actinopterygii</taxon>
        <taxon>Chondrostei</taxon>
        <taxon>Acipenseriformes</taxon>
        <taxon>Acipenseridae</taxon>
        <taxon>Huso</taxon>
    </lineage>
</organism>
<keyword evidence="3 4" id="KW-0732">Signal</keyword>
<keyword evidence="7" id="KW-1185">Reference proteome</keyword>
<feature type="chain" id="PRO_5045751106" evidence="4">
    <location>
        <begin position="20"/>
        <end position="204"/>
    </location>
</feature>
<dbReference type="InterPro" id="IPR050822">
    <property type="entry name" value="Cerebellin_Synaptic_Org"/>
</dbReference>
<proteinExistence type="predicted"/>
<dbReference type="Pfam" id="PF00386">
    <property type="entry name" value="C1q"/>
    <property type="match status" value="1"/>
</dbReference>
<evidence type="ECO:0000313" key="6">
    <source>
        <dbReference type="EMBL" id="KAK6471556.1"/>
    </source>
</evidence>
<gene>
    <name evidence="6" type="ORF">HHUSO_G29466</name>
</gene>
<dbReference type="InterPro" id="IPR001073">
    <property type="entry name" value="C1q_dom"/>
</dbReference>
<keyword evidence="2" id="KW-0964">Secreted</keyword>